<dbReference type="SUPFAM" id="SSF53955">
    <property type="entry name" value="Lysozyme-like"/>
    <property type="match status" value="1"/>
</dbReference>
<dbReference type="PANTHER" id="PTHR38107:SF3">
    <property type="entry name" value="LYSOZYME RRRD-RELATED"/>
    <property type="match status" value="1"/>
</dbReference>
<dbReference type="eggNOG" id="COG3772">
    <property type="taxonomic scope" value="Bacteria"/>
</dbReference>
<gene>
    <name evidence="8" type="ORF">L284_10285</name>
</gene>
<comment type="catalytic activity">
    <reaction evidence="1 7">
        <text>Hydrolysis of (1-&gt;4)-beta-linkages between N-acetylmuramic acid and N-acetyl-D-glucosamine residues in a peptidoglycan and between N-acetyl-D-glucosamine residues in chitodextrins.</text>
        <dbReference type="EC" id="3.2.1.17"/>
    </reaction>
</comment>
<evidence type="ECO:0000256" key="4">
    <source>
        <dbReference type="ARBA" id="ARBA00022801"/>
    </source>
</evidence>
<keyword evidence="2 7" id="KW-0929">Antimicrobial</keyword>
<keyword evidence="6 7" id="KW-0326">Glycosidase</keyword>
<dbReference type="PANTHER" id="PTHR38107">
    <property type="match status" value="1"/>
</dbReference>
<dbReference type="GO" id="GO:0016998">
    <property type="term" value="P:cell wall macromolecule catabolic process"/>
    <property type="evidence" value="ECO:0007669"/>
    <property type="project" value="InterPro"/>
</dbReference>
<accession>T0HHI3</accession>
<keyword evidence="3 7" id="KW-0081">Bacteriolytic enzyme</keyword>
<comment type="caution">
    <text evidence="8">The sequence shown here is derived from an EMBL/GenBank/DDBJ whole genome shotgun (WGS) entry which is preliminary data.</text>
</comment>
<reference evidence="8 9" key="1">
    <citation type="journal article" date="2013" name="Genome Announc.">
        <title>Genome Sequence of Novosphingobium lindaniclasticum LE124T, Isolated from a Hexachlorocyclohexane Dumpsite.</title>
        <authorList>
            <person name="Saxena A."/>
            <person name="Nayyar N."/>
            <person name="Sangwan N."/>
            <person name="Kumari R."/>
            <person name="Khurana J.P."/>
            <person name="Lal R."/>
        </authorList>
    </citation>
    <scope>NUCLEOTIDE SEQUENCE [LARGE SCALE GENOMIC DNA]</scope>
    <source>
        <strain evidence="8 9">LE124</strain>
    </source>
</reference>
<dbReference type="OrthoDB" id="5327667at2"/>
<proteinExistence type="inferred from homology"/>
<dbReference type="GO" id="GO:0031640">
    <property type="term" value="P:killing of cells of another organism"/>
    <property type="evidence" value="ECO:0007669"/>
    <property type="project" value="UniProtKB-KW"/>
</dbReference>
<keyword evidence="9" id="KW-1185">Reference proteome</keyword>
<dbReference type="Proteomes" id="UP000015527">
    <property type="component" value="Unassembled WGS sequence"/>
</dbReference>
<dbReference type="AlphaFoldDB" id="T0HHI3"/>
<sequence>MFHRKPIFDEVRLLLGRGFTSHEVAALDRAIDEALASGRSPSETELTLGSAGRALIQKWEGCARRRADGLFEAYPDPGSKDGQPWTIGWGSTGPDIVRGTVWTQVQCDARFEREILRYVRDVIAAIDSAATSSRQFDALVSFHYNTGAIATATLTKLHRQGRFAEAAMQFGKWIYNDGKVLEGLKRRRAEEAALYMSQ</sequence>
<keyword evidence="5" id="KW-1035">Host cytoplasm</keyword>
<dbReference type="CDD" id="cd00737">
    <property type="entry name" value="lyz_endolysin_autolysin"/>
    <property type="match status" value="1"/>
</dbReference>
<dbReference type="EMBL" id="ATHL01000075">
    <property type="protein sequence ID" value="EQB15771.1"/>
    <property type="molecule type" value="Genomic_DNA"/>
</dbReference>
<dbReference type="EC" id="3.2.1.17" evidence="7"/>
<comment type="similarity">
    <text evidence="7">Belongs to the glycosyl hydrolase 24 family.</text>
</comment>
<dbReference type="InterPro" id="IPR033907">
    <property type="entry name" value="Endolysin_autolysin"/>
</dbReference>
<dbReference type="InterPro" id="IPR051018">
    <property type="entry name" value="Bacteriophage_GH24"/>
</dbReference>
<dbReference type="InterPro" id="IPR023347">
    <property type="entry name" value="Lysozyme_dom_sf"/>
</dbReference>
<dbReference type="Gene3D" id="1.10.530.40">
    <property type="match status" value="1"/>
</dbReference>
<evidence type="ECO:0000313" key="8">
    <source>
        <dbReference type="EMBL" id="EQB15771.1"/>
    </source>
</evidence>
<dbReference type="InterPro" id="IPR002196">
    <property type="entry name" value="Glyco_hydro_24"/>
</dbReference>
<dbReference type="InterPro" id="IPR023346">
    <property type="entry name" value="Lysozyme-like_dom_sf"/>
</dbReference>
<evidence type="ECO:0000313" key="9">
    <source>
        <dbReference type="Proteomes" id="UP000015527"/>
    </source>
</evidence>
<dbReference type="GO" id="GO:0009253">
    <property type="term" value="P:peptidoglycan catabolic process"/>
    <property type="evidence" value="ECO:0007669"/>
    <property type="project" value="InterPro"/>
</dbReference>
<dbReference type="GO" id="GO:0003796">
    <property type="term" value="F:lysozyme activity"/>
    <property type="evidence" value="ECO:0007669"/>
    <property type="project" value="UniProtKB-EC"/>
</dbReference>
<dbReference type="GO" id="GO:0042742">
    <property type="term" value="P:defense response to bacterium"/>
    <property type="evidence" value="ECO:0007669"/>
    <property type="project" value="UniProtKB-KW"/>
</dbReference>
<evidence type="ECO:0000256" key="3">
    <source>
        <dbReference type="ARBA" id="ARBA00022638"/>
    </source>
</evidence>
<dbReference type="Pfam" id="PF00959">
    <property type="entry name" value="Phage_lysozyme"/>
    <property type="match status" value="1"/>
</dbReference>
<organism evidence="8 9">
    <name type="scientific">Novosphingobium lindaniclasticum LE124</name>
    <dbReference type="NCBI Taxonomy" id="1096930"/>
    <lineage>
        <taxon>Bacteria</taxon>
        <taxon>Pseudomonadati</taxon>
        <taxon>Pseudomonadota</taxon>
        <taxon>Alphaproteobacteria</taxon>
        <taxon>Sphingomonadales</taxon>
        <taxon>Sphingomonadaceae</taxon>
        <taxon>Novosphingobium</taxon>
    </lineage>
</organism>
<evidence type="ECO:0000256" key="5">
    <source>
        <dbReference type="ARBA" id="ARBA00023200"/>
    </source>
</evidence>
<name>T0HHI3_9SPHN</name>
<evidence type="ECO:0000256" key="2">
    <source>
        <dbReference type="ARBA" id="ARBA00022529"/>
    </source>
</evidence>
<dbReference type="InterPro" id="IPR034690">
    <property type="entry name" value="Endolysin_T4_type"/>
</dbReference>
<protein>
    <recommendedName>
        <fullName evidence="7">Lysozyme</fullName>
        <ecNumber evidence="7">3.2.1.17</ecNumber>
    </recommendedName>
</protein>
<evidence type="ECO:0000256" key="1">
    <source>
        <dbReference type="ARBA" id="ARBA00000632"/>
    </source>
</evidence>
<dbReference type="HAMAP" id="MF_04110">
    <property type="entry name" value="ENDOLYSIN_T4"/>
    <property type="match status" value="1"/>
</dbReference>
<dbReference type="RefSeq" id="WP_021233906.1">
    <property type="nucleotide sequence ID" value="NZ_ATHL01000075.1"/>
</dbReference>
<keyword evidence="4 7" id="KW-0378">Hydrolase</keyword>
<evidence type="ECO:0000256" key="6">
    <source>
        <dbReference type="ARBA" id="ARBA00023295"/>
    </source>
</evidence>
<dbReference type="PATRIC" id="fig|1096930.3.peg.2035"/>
<evidence type="ECO:0000256" key="7">
    <source>
        <dbReference type="RuleBase" id="RU003788"/>
    </source>
</evidence>